<comment type="cofactor">
    <cofactor evidence="1">
        <name>Zn(2+)</name>
        <dbReference type="ChEBI" id="CHEBI:29105"/>
    </cofactor>
</comment>
<dbReference type="InterPro" id="IPR023801">
    <property type="entry name" value="His_deacetylse_dom"/>
</dbReference>
<evidence type="ECO:0000313" key="7">
    <source>
        <dbReference type="EMBL" id="PWG63220.1"/>
    </source>
</evidence>
<dbReference type="InterPro" id="IPR037138">
    <property type="entry name" value="His_deacetylse_dom_sf"/>
</dbReference>
<dbReference type="PRINTS" id="PR01270">
    <property type="entry name" value="HDASUPER"/>
</dbReference>
<dbReference type="AlphaFoldDB" id="A0A2U2N291"/>
<organism evidence="7 8">
    <name type="scientific">Sediminicurvatus halobius</name>
    <dbReference type="NCBI Taxonomy" id="2182432"/>
    <lineage>
        <taxon>Bacteria</taxon>
        <taxon>Pseudomonadati</taxon>
        <taxon>Pseudomonadota</taxon>
        <taxon>Gammaproteobacteria</taxon>
        <taxon>Chromatiales</taxon>
        <taxon>Ectothiorhodospiraceae</taxon>
        <taxon>Sediminicurvatus</taxon>
    </lineage>
</organism>
<comment type="caution">
    <text evidence="7">The sequence shown here is derived from an EMBL/GenBank/DDBJ whole genome shotgun (WGS) entry which is preliminary data.</text>
</comment>
<evidence type="ECO:0000259" key="6">
    <source>
        <dbReference type="Pfam" id="PF00850"/>
    </source>
</evidence>
<sequence length="352" mass="37815">MRTGRATAARRRWTITEHWTPPVFVPALHAGHAPSHDFSDGYPPVPYPEVPQRVEAVLHGLQRIWPAQPIEVAGQALEAVRALHDADYVEFLLAIAETLQPGDEYIPTVFHPDLGGAPLRHRGGMYCAEIGSPLVAGTVEAALCSAAAAVAAAEAVAESGEDAIALCRPPGHHAGRRRWGGYCLFNNAYLAAHRLAAAGICPVLDVDYHLGDGGLEFASEQAPYFSLHADPWRNYPHLDARAGREAGPGALVVLPRDTDDAEYLELLDPVLARIDSLEPTALVVSLGFDIATGDGIQDDPVHIGPEGFHTLGRRIGRRPFPVVVLLEGGYDLEALPERAADFFAGLRDGRAD</sequence>
<evidence type="ECO:0000256" key="3">
    <source>
        <dbReference type="ARBA" id="ARBA00022723"/>
    </source>
</evidence>
<keyword evidence="8" id="KW-1185">Reference proteome</keyword>
<gene>
    <name evidence="7" type="ORF">DEM34_09080</name>
</gene>
<evidence type="ECO:0000256" key="4">
    <source>
        <dbReference type="ARBA" id="ARBA00022801"/>
    </source>
</evidence>
<dbReference type="GO" id="GO:0016787">
    <property type="term" value="F:hydrolase activity"/>
    <property type="evidence" value="ECO:0007669"/>
    <property type="project" value="UniProtKB-KW"/>
</dbReference>
<dbReference type="PANTHER" id="PTHR10625">
    <property type="entry name" value="HISTONE DEACETYLASE HDAC1-RELATED"/>
    <property type="match status" value="1"/>
</dbReference>
<dbReference type="GO" id="GO:0046872">
    <property type="term" value="F:metal ion binding"/>
    <property type="evidence" value="ECO:0007669"/>
    <property type="project" value="UniProtKB-KW"/>
</dbReference>
<dbReference type="SUPFAM" id="SSF52768">
    <property type="entry name" value="Arginase/deacetylase"/>
    <property type="match status" value="1"/>
</dbReference>
<dbReference type="EMBL" id="QFFI01000012">
    <property type="protein sequence ID" value="PWG63220.1"/>
    <property type="molecule type" value="Genomic_DNA"/>
</dbReference>
<evidence type="ECO:0000256" key="2">
    <source>
        <dbReference type="ARBA" id="ARBA00005947"/>
    </source>
</evidence>
<reference evidence="7 8" key="1">
    <citation type="submission" date="2018-05" db="EMBL/GenBank/DDBJ databases">
        <title>Spiribacter halobius sp. nov., a moderately halophilic bacterium isolated from marine solar saltern.</title>
        <authorList>
            <person name="Zheng W.-S."/>
            <person name="Lu D.-C."/>
            <person name="Du Z.-J."/>
        </authorList>
    </citation>
    <scope>NUCLEOTIDE SEQUENCE [LARGE SCALE GENOMIC DNA]</scope>
    <source>
        <strain evidence="7 8">E85</strain>
    </source>
</reference>
<comment type="similarity">
    <text evidence="2">Belongs to the histone deacetylase family.</text>
</comment>
<feature type="domain" description="Histone deacetylase" evidence="6">
    <location>
        <begin position="48"/>
        <end position="345"/>
    </location>
</feature>
<keyword evidence="4 7" id="KW-0378">Hydrolase</keyword>
<evidence type="ECO:0000256" key="1">
    <source>
        <dbReference type="ARBA" id="ARBA00001947"/>
    </source>
</evidence>
<dbReference type="GO" id="GO:0040029">
    <property type="term" value="P:epigenetic regulation of gene expression"/>
    <property type="evidence" value="ECO:0007669"/>
    <property type="project" value="TreeGrafter"/>
</dbReference>
<dbReference type="Proteomes" id="UP000245474">
    <property type="component" value="Unassembled WGS sequence"/>
</dbReference>
<accession>A0A2U2N291</accession>
<name>A0A2U2N291_9GAMM</name>
<dbReference type="PANTHER" id="PTHR10625:SF17">
    <property type="entry name" value="HISTONE DEACETYLASE 8"/>
    <property type="match status" value="1"/>
</dbReference>
<dbReference type="InterPro" id="IPR023696">
    <property type="entry name" value="Ureohydrolase_dom_sf"/>
</dbReference>
<keyword evidence="5" id="KW-0862">Zinc</keyword>
<dbReference type="GO" id="GO:0004407">
    <property type="term" value="F:histone deacetylase activity"/>
    <property type="evidence" value="ECO:0007669"/>
    <property type="project" value="TreeGrafter"/>
</dbReference>
<protein>
    <submittedName>
        <fullName evidence="7">Acetylpolyamine aminohydrolase</fullName>
    </submittedName>
</protein>
<dbReference type="InterPro" id="IPR000286">
    <property type="entry name" value="HDACs"/>
</dbReference>
<evidence type="ECO:0000313" key="8">
    <source>
        <dbReference type="Proteomes" id="UP000245474"/>
    </source>
</evidence>
<keyword evidence="3" id="KW-0479">Metal-binding</keyword>
<evidence type="ECO:0000256" key="5">
    <source>
        <dbReference type="ARBA" id="ARBA00022833"/>
    </source>
</evidence>
<proteinExistence type="inferred from homology"/>
<dbReference type="Gene3D" id="3.40.800.20">
    <property type="entry name" value="Histone deacetylase domain"/>
    <property type="match status" value="1"/>
</dbReference>
<dbReference type="Pfam" id="PF00850">
    <property type="entry name" value="Hist_deacetyl"/>
    <property type="match status" value="1"/>
</dbReference>
<dbReference type="OrthoDB" id="5794738at2"/>